<proteinExistence type="predicted"/>
<dbReference type="EMBL" id="MU006099">
    <property type="protein sequence ID" value="KAF2837393.1"/>
    <property type="molecule type" value="Genomic_DNA"/>
</dbReference>
<evidence type="ECO:0000256" key="1">
    <source>
        <dbReference type="SAM" id="Coils"/>
    </source>
</evidence>
<feature type="region of interest" description="Disordered" evidence="2">
    <location>
        <begin position="47"/>
        <end position="119"/>
    </location>
</feature>
<feature type="coiled-coil region" evidence="1">
    <location>
        <begin position="224"/>
        <end position="258"/>
    </location>
</feature>
<feature type="compositionally biased region" description="Pro residues" evidence="2">
    <location>
        <begin position="49"/>
        <end position="61"/>
    </location>
</feature>
<protein>
    <submittedName>
        <fullName evidence="3">Uncharacterized protein</fullName>
    </submittedName>
</protein>
<feature type="region of interest" description="Disordered" evidence="2">
    <location>
        <begin position="1"/>
        <end position="21"/>
    </location>
</feature>
<comment type="caution">
    <text evidence="3">The sequence shown here is derived from an EMBL/GenBank/DDBJ whole genome shotgun (WGS) entry which is preliminary data.</text>
</comment>
<reference evidence="3" key="1">
    <citation type="journal article" date="2020" name="Stud. Mycol.">
        <title>101 Dothideomycetes genomes: a test case for predicting lifestyles and emergence of pathogens.</title>
        <authorList>
            <person name="Haridas S."/>
            <person name="Albert R."/>
            <person name="Binder M."/>
            <person name="Bloem J."/>
            <person name="Labutti K."/>
            <person name="Salamov A."/>
            <person name="Andreopoulos B."/>
            <person name="Baker S."/>
            <person name="Barry K."/>
            <person name="Bills G."/>
            <person name="Bluhm B."/>
            <person name="Cannon C."/>
            <person name="Castanera R."/>
            <person name="Culley D."/>
            <person name="Daum C."/>
            <person name="Ezra D."/>
            <person name="Gonzalez J."/>
            <person name="Henrissat B."/>
            <person name="Kuo A."/>
            <person name="Liang C."/>
            <person name="Lipzen A."/>
            <person name="Lutzoni F."/>
            <person name="Magnuson J."/>
            <person name="Mondo S."/>
            <person name="Nolan M."/>
            <person name="Ohm R."/>
            <person name="Pangilinan J."/>
            <person name="Park H.-J."/>
            <person name="Ramirez L."/>
            <person name="Alfaro M."/>
            <person name="Sun H."/>
            <person name="Tritt A."/>
            <person name="Yoshinaga Y."/>
            <person name="Zwiers L.-H."/>
            <person name="Turgeon B."/>
            <person name="Goodwin S."/>
            <person name="Spatafora J."/>
            <person name="Crous P."/>
            <person name="Grigoriev I."/>
        </authorList>
    </citation>
    <scope>NUCLEOTIDE SEQUENCE</scope>
    <source>
        <strain evidence="3">CBS 101060</strain>
    </source>
</reference>
<keyword evidence="1" id="KW-0175">Coiled coil</keyword>
<dbReference type="Proteomes" id="UP000799429">
    <property type="component" value="Unassembled WGS sequence"/>
</dbReference>
<evidence type="ECO:0000313" key="3">
    <source>
        <dbReference type="EMBL" id="KAF2837393.1"/>
    </source>
</evidence>
<gene>
    <name evidence="3" type="ORF">M501DRAFT_1058889</name>
</gene>
<dbReference type="AlphaFoldDB" id="A0A9P4S989"/>
<organism evidence="3 4">
    <name type="scientific">Patellaria atrata CBS 101060</name>
    <dbReference type="NCBI Taxonomy" id="1346257"/>
    <lineage>
        <taxon>Eukaryota</taxon>
        <taxon>Fungi</taxon>
        <taxon>Dikarya</taxon>
        <taxon>Ascomycota</taxon>
        <taxon>Pezizomycotina</taxon>
        <taxon>Dothideomycetes</taxon>
        <taxon>Dothideomycetes incertae sedis</taxon>
        <taxon>Patellariales</taxon>
        <taxon>Patellariaceae</taxon>
        <taxon>Patellaria</taxon>
    </lineage>
</organism>
<evidence type="ECO:0000256" key="2">
    <source>
        <dbReference type="SAM" id="MobiDB-lite"/>
    </source>
</evidence>
<name>A0A9P4S989_9PEZI</name>
<evidence type="ECO:0000313" key="4">
    <source>
        <dbReference type="Proteomes" id="UP000799429"/>
    </source>
</evidence>
<accession>A0A9P4S989</accession>
<sequence>MASYNITESAHQEDTKSASPAPLNWTIAFGALTFTRGLEESYNYLAELSPPPASPISPQLPPSHAALEGMQQDYEGPSAPIQPGLALGSSGTPSADHHSSPQNGVLASYPNSPPSSGPEYNPCGLSVTPVGIAQTVIPPPVPFWSPSGPSPYDLEYQRFFGYPPIPQPHPEYQQPFGFPSVPGAKTHTLLHQPCPLPAPPYPFAPDPPLPPDKIDEMIVLKARIEHLEIAMRRYGIVIDNLEAEREWLLMENMNLHHELAWWMFR</sequence>
<keyword evidence="4" id="KW-1185">Reference proteome</keyword>